<organism evidence="1 2">
    <name type="scientific">Halopiger xanaduensis (strain DSM 18323 / JCM 14033 / SH-6)</name>
    <dbReference type="NCBI Taxonomy" id="797210"/>
    <lineage>
        <taxon>Archaea</taxon>
        <taxon>Methanobacteriati</taxon>
        <taxon>Methanobacteriota</taxon>
        <taxon>Stenosarchaea group</taxon>
        <taxon>Halobacteria</taxon>
        <taxon>Halobacteriales</taxon>
        <taxon>Natrialbaceae</taxon>
        <taxon>Halopiger</taxon>
    </lineage>
</organism>
<evidence type="ECO:0008006" key="3">
    <source>
        <dbReference type="Google" id="ProtNLM"/>
    </source>
</evidence>
<proteinExistence type="predicted"/>
<gene>
    <name evidence="1" type="ordered locus">Halxa_3417</name>
</gene>
<dbReference type="eggNOG" id="arCOG04790">
    <property type="taxonomic scope" value="Archaea"/>
</dbReference>
<dbReference type="Gene3D" id="3.30.460.10">
    <property type="entry name" value="Beta Polymerase, domain 2"/>
    <property type="match status" value="1"/>
</dbReference>
<dbReference type="AlphaFoldDB" id="F8D8W2"/>
<evidence type="ECO:0000313" key="1">
    <source>
        <dbReference type="EMBL" id="AEH38028.1"/>
    </source>
</evidence>
<dbReference type="RefSeq" id="WP_013880917.1">
    <property type="nucleotide sequence ID" value="NC_015666.1"/>
</dbReference>
<dbReference type="HOGENOM" id="CLU_086407_4_1_2"/>
<reference evidence="1 2" key="1">
    <citation type="journal article" date="2012" name="Stand. Genomic Sci.">
        <title>Complete genome sequence of Halopiger xanaduensis type strain (SH-6(T)).</title>
        <authorList>
            <person name="Anderson I."/>
            <person name="Tindall B.J."/>
            <person name="Rohde M."/>
            <person name="Lucas S."/>
            <person name="Han J."/>
            <person name="Lapidus A."/>
            <person name="Cheng J.F."/>
            <person name="Goodwin L."/>
            <person name="Pitluck S."/>
            <person name="Peters L."/>
            <person name="Pati A."/>
            <person name="Mikhailova N."/>
            <person name="Pagani I."/>
            <person name="Teshima H."/>
            <person name="Han C."/>
            <person name="Tapia R."/>
            <person name="Land M."/>
            <person name="Woyke T."/>
            <person name="Klenk H.P."/>
            <person name="Kyrpides N."/>
            <person name="Ivanova N."/>
        </authorList>
    </citation>
    <scope>NUCLEOTIDE SEQUENCE [LARGE SCALE GENOMIC DNA]</scope>
    <source>
        <strain evidence="2">DSM 18323 / JCM 14033 / SH-6</strain>
    </source>
</reference>
<dbReference type="STRING" id="797210.Halxa_3417"/>
<dbReference type="PANTHER" id="PTHR34822:SF1">
    <property type="entry name" value="GRPB FAMILY PROTEIN"/>
    <property type="match status" value="1"/>
</dbReference>
<dbReference type="EMBL" id="CP002839">
    <property type="protein sequence ID" value="AEH38028.1"/>
    <property type="molecule type" value="Genomic_DNA"/>
</dbReference>
<name>F8D8W2_HALXS</name>
<protein>
    <recommendedName>
        <fullName evidence="3">GrpB family protein</fullName>
    </recommendedName>
</protein>
<dbReference type="Proteomes" id="UP000006794">
    <property type="component" value="Chromosome"/>
</dbReference>
<dbReference type="OrthoDB" id="330317at2157"/>
<dbReference type="InterPro" id="IPR007344">
    <property type="entry name" value="GrpB/CoaE"/>
</dbReference>
<dbReference type="InterPro" id="IPR043519">
    <property type="entry name" value="NT_sf"/>
</dbReference>
<dbReference type="SUPFAM" id="SSF81301">
    <property type="entry name" value="Nucleotidyltransferase"/>
    <property type="match status" value="1"/>
</dbReference>
<dbReference type="GeneID" id="10798365"/>
<evidence type="ECO:0000313" key="2">
    <source>
        <dbReference type="Proteomes" id="UP000006794"/>
    </source>
</evidence>
<dbReference type="PANTHER" id="PTHR34822">
    <property type="entry name" value="GRPB DOMAIN PROTEIN (AFU_ORTHOLOGUE AFUA_1G01530)"/>
    <property type="match status" value="1"/>
</dbReference>
<dbReference type="Pfam" id="PF04229">
    <property type="entry name" value="GrpB"/>
    <property type="match status" value="1"/>
</dbReference>
<sequence>MVGLERGTVELEPYNDEWQRAFETEAERVRSALGDRIVALEHVGSTAIEGLAAKPIIDMLLVVESLPDEQRHRWIDRLEDLDYTFRLNDPVADRLFFAKGPERERTHYLSATERGSDTHVEQRLFRDYLRQHPTEAAAYEQLKRELASRYPDDRDAYTERKSQFVQRILQDAKAEWIDLADGG</sequence>
<keyword evidence="2" id="KW-1185">Reference proteome</keyword>
<dbReference type="KEGG" id="hxa:Halxa_3417"/>
<accession>F8D8W2</accession>